<evidence type="ECO:0000313" key="1">
    <source>
        <dbReference type="EMBL" id="SMG56480.1"/>
    </source>
</evidence>
<dbReference type="RefSeq" id="WP_085497563.1">
    <property type="nucleotide sequence ID" value="NZ_FXAZ01000007.1"/>
</dbReference>
<evidence type="ECO:0000313" key="2">
    <source>
        <dbReference type="Proteomes" id="UP000193834"/>
    </source>
</evidence>
<dbReference type="EMBL" id="FXAZ01000007">
    <property type="protein sequence ID" value="SMG56480.1"/>
    <property type="molecule type" value="Genomic_DNA"/>
</dbReference>
<sequence>MKTIKLTTTKDDGMVSIEWDGFKTRWDMLEMLLFSIFRHYNMKRPGEVRYLIKLMLAAYRNSIDEIGYKKYKEGEQKQLTKYRGKGPAASNHKGNAPCTSNIIKTNSTQYEDGLKLDR</sequence>
<dbReference type="AlphaFoldDB" id="A0A1X7LS39"/>
<protein>
    <submittedName>
        <fullName evidence="1">Uncharacterized protein</fullName>
    </submittedName>
</protein>
<reference evidence="1 2" key="1">
    <citation type="submission" date="2017-04" db="EMBL/GenBank/DDBJ databases">
        <authorList>
            <person name="Afonso C.L."/>
            <person name="Miller P.J."/>
            <person name="Scott M.A."/>
            <person name="Spackman E."/>
            <person name="Goraichik I."/>
            <person name="Dimitrov K.M."/>
            <person name="Suarez D.L."/>
            <person name="Swayne D.E."/>
        </authorList>
    </citation>
    <scope>NUCLEOTIDE SEQUENCE [LARGE SCALE GENOMIC DNA]</scope>
    <source>
        <strain evidence="1 2">11</strain>
    </source>
</reference>
<keyword evidence="2" id="KW-1185">Reference proteome</keyword>
<proteinExistence type="predicted"/>
<dbReference type="STRING" id="1852522.SAMN06295960_4141"/>
<dbReference type="Proteomes" id="UP000193834">
    <property type="component" value="Unassembled WGS sequence"/>
</dbReference>
<organism evidence="1 2">
    <name type="scientific">Paenibacillus aquistagni</name>
    <dbReference type="NCBI Taxonomy" id="1852522"/>
    <lineage>
        <taxon>Bacteria</taxon>
        <taxon>Bacillati</taxon>
        <taxon>Bacillota</taxon>
        <taxon>Bacilli</taxon>
        <taxon>Bacillales</taxon>
        <taxon>Paenibacillaceae</taxon>
        <taxon>Paenibacillus</taxon>
    </lineage>
</organism>
<name>A0A1X7LS39_9BACL</name>
<gene>
    <name evidence="1" type="ORF">SAMN06295960_4141</name>
</gene>
<accession>A0A1X7LS39</accession>